<dbReference type="PANTHER" id="PTHR10429">
    <property type="entry name" value="DNA-3-METHYLADENINE GLYCOSYLASE"/>
    <property type="match status" value="1"/>
</dbReference>
<dbReference type="EC" id="3.2.2.-" evidence="5"/>
<dbReference type="InterPro" id="IPR003180">
    <property type="entry name" value="MPG"/>
</dbReference>
<dbReference type="NCBIfam" id="NF002002">
    <property type="entry name" value="PRK00802.1-2"/>
    <property type="match status" value="1"/>
</dbReference>
<evidence type="ECO:0000256" key="1">
    <source>
        <dbReference type="ARBA" id="ARBA00009232"/>
    </source>
</evidence>
<dbReference type="NCBIfam" id="TIGR00567">
    <property type="entry name" value="3mg"/>
    <property type="match status" value="1"/>
</dbReference>
<dbReference type="Gene3D" id="3.10.300.10">
    <property type="entry name" value="Methylpurine-DNA glycosylase (MPG)"/>
    <property type="match status" value="1"/>
</dbReference>
<dbReference type="InterPro" id="IPR036995">
    <property type="entry name" value="MPG_sf"/>
</dbReference>
<dbReference type="GO" id="GO:0003905">
    <property type="term" value="F:alkylbase DNA N-glycosylase activity"/>
    <property type="evidence" value="ECO:0007669"/>
    <property type="project" value="InterPro"/>
</dbReference>
<keyword evidence="2 5" id="KW-0227">DNA damage</keyword>
<dbReference type="SUPFAM" id="SSF50486">
    <property type="entry name" value="FMT C-terminal domain-like"/>
    <property type="match status" value="1"/>
</dbReference>
<dbReference type="GO" id="GO:0006284">
    <property type="term" value="P:base-excision repair"/>
    <property type="evidence" value="ECO:0007669"/>
    <property type="project" value="InterPro"/>
</dbReference>
<dbReference type="HAMAP" id="MF_00527">
    <property type="entry name" value="3MGH"/>
    <property type="match status" value="1"/>
</dbReference>
<keyword evidence="4 5" id="KW-0234">DNA repair</keyword>
<dbReference type="Proteomes" id="UP000275076">
    <property type="component" value="Unassembled WGS sequence"/>
</dbReference>
<gene>
    <name evidence="6" type="ORF">D7Z54_27635</name>
</gene>
<evidence type="ECO:0000256" key="2">
    <source>
        <dbReference type="ARBA" id="ARBA00022763"/>
    </source>
</evidence>
<evidence type="ECO:0000256" key="5">
    <source>
        <dbReference type="HAMAP-Rule" id="MF_00527"/>
    </source>
</evidence>
<keyword evidence="6" id="KW-0326">Glycosidase</keyword>
<dbReference type="InterPro" id="IPR011034">
    <property type="entry name" value="Formyl_transferase-like_C_sf"/>
</dbReference>
<sequence length="194" mass="21951">MSENPMSKKFFNQSTLDLAYNLVGKILYKETEAGIAAGKIVETEAYMGVEDRAAHSYGNKRTKRTEVMFGGPGYVYTFEMHTHCLVNVVSEPEGQPQAVLIRALEPITGLELMYERRKVRKEKELTNGPGKLTKALGIIKQDYGRHFSEKPLYITEGEIPESISSGPRIGIENSGEARFYPYRFWETGNRFVSK</sequence>
<dbReference type="RefSeq" id="WP_125561223.1">
    <property type="nucleotide sequence ID" value="NZ_RBVX01000042.1"/>
</dbReference>
<accession>A0A428MVL8</accession>
<evidence type="ECO:0000313" key="6">
    <source>
        <dbReference type="EMBL" id="RSL30154.1"/>
    </source>
</evidence>
<dbReference type="Pfam" id="PF02245">
    <property type="entry name" value="Pur_DNA_glyco"/>
    <property type="match status" value="1"/>
</dbReference>
<protein>
    <recommendedName>
        <fullName evidence="5">Putative 3-methyladenine DNA glycosylase</fullName>
        <ecNumber evidence="5">3.2.2.-</ecNumber>
    </recommendedName>
</protein>
<dbReference type="AlphaFoldDB" id="A0A428MVL8"/>
<dbReference type="OrthoDB" id="9794313at2"/>
<organism evidence="6 7">
    <name type="scientific">Salibacterium salarium</name>
    <dbReference type="NCBI Taxonomy" id="284579"/>
    <lineage>
        <taxon>Bacteria</taxon>
        <taxon>Bacillati</taxon>
        <taxon>Bacillota</taxon>
        <taxon>Bacilli</taxon>
        <taxon>Bacillales</taxon>
        <taxon>Bacillaceae</taxon>
    </lineage>
</organism>
<keyword evidence="7" id="KW-1185">Reference proteome</keyword>
<comment type="similarity">
    <text evidence="1 5">Belongs to the DNA glycosylase MPG family.</text>
</comment>
<evidence type="ECO:0000313" key="7">
    <source>
        <dbReference type="Proteomes" id="UP000275076"/>
    </source>
</evidence>
<keyword evidence="3 5" id="KW-0378">Hydrolase</keyword>
<name>A0A428MVL8_9BACI</name>
<dbReference type="GO" id="GO:0003677">
    <property type="term" value="F:DNA binding"/>
    <property type="evidence" value="ECO:0007669"/>
    <property type="project" value="InterPro"/>
</dbReference>
<proteinExistence type="inferred from homology"/>
<evidence type="ECO:0000256" key="3">
    <source>
        <dbReference type="ARBA" id="ARBA00022801"/>
    </source>
</evidence>
<dbReference type="CDD" id="cd00540">
    <property type="entry name" value="AAG"/>
    <property type="match status" value="1"/>
</dbReference>
<comment type="caution">
    <text evidence="6">The sequence shown here is derived from an EMBL/GenBank/DDBJ whole genome shotgun (WGS) entry which is preliminary data.</text>
</comment>
<evidence type="ECO:0000256" key="4">
    <source>
        <dbReference type="ARBA" id="ARBA00023204"/>
    </source>
</evidence>
<dbReference type="PANTHER" id="PTHR10429:SF0">
    <property type="entry name" value="DNA-3-METHYLADENINE GLYCOSYLASE"/>
    <property type="match status" value="1"/>
</dbReference>
<dbReference type="EMBL" id="RBVX01000042">
    <property type="protein sequence ID" value="RSL30154.1"/>
    <property type="molecule type" value="Genomic_DNA"/>
</dbReference>
<reference evidence="6 7" key="1">
    <citation type="submission" date="2018-10" db="EMBL/GenBank/DDBJ databases">
        <title>Draft genome sequence of Bacillus salarius IM0101, isolated from a hypersaline soil in Inner Mongolia, China.</title>
        <authorList>
            <person name="Yamprayoonswat W."/>
            <person name="Boonvisut S."/>
            <person name="Jumpathong W."/>
            <person name="Sittihan S."/>
            <person name="Ruangsuj P."/>
            <person name="Wanthongcharoen S."/>
            <person name="Thongpramul N."/>
            <person name="Pimmason S."/>
            <person name="Yu B."/>
            <person name="Yasawong M."/>
        </authorList>
    </citation>
    <scope>NUCLEOTIDE SEQUENCE [LARGE SCALE GENOMIC DNA]</scope>
    <source>
        <strain evidence="6 7">IM0101</strain>
    </source>
</reference>
<dbReference type="FunFam" id="3.10.300.10:FF:000001">
    <property type="entry name" value="Putative 3-methyladenine DNA glycosylase"/>
    <property type="match status" value="1"/>
</dbReference>